<dbReference type="EMBL" id="JAELUP010000117">
    <property type="protein sequence ID" value="MBJ6364079.1"/>
    <property type="molecule type" value="Genomic_DNA"/>
</dbReference>
<evidence type="ECO:0000256" key="3">
    <source>
        <dbReference type="ARBA" id="ARBA00022989"/>
    </source>
</evidence>
<dbReference type="Pfam" id="PF13564">
    <property type="entry name" value="DoxX_2"/>
    <property type="match status" value="1"/>
</dbReference>
<name>A0A934J6B2_9BACL</name>
<dbReference type="Proteomes" id="UP000640274">
    <property type="component" value="Unassembled WGS sequence"/>
</dbReference>
<comment type="caution">
    <text evidence="6">The sequence shown here is derived from an EMBL/GenBank/DDBJ whole genome shotgun (WGS) entry which is preliminary data.</text>
</comment>
<feature type="transmembrane region" description="Helical" evidence="5">
    <location>
        <begin position="6"/>
        <end position="25"/>
    </location>
</feature>
<evidence type="ECO:0000256" key="4">
    <source>
        <dbReference type="ARBA" id="ARBA00023136"/>
    </source>
</evidence>
<dbReference type="AlphaFoldDB" id="A0A934J6B2"/>
<dbReference type="RefSeq" id="WP_199021685.1">
    <property type="nucleotide sequence ID" value="NZ_JAELUP010000117.1"/>
</dbReference>
<feature type="transmembrane region" description="Helical" evidence="5">
    <location>
        <begin position="96"/>
        <end position="115"/>
    </location>
</feature>
<feature type="transmembrane region" description="Helical" evidence="5">
    <location>
        <begin position="45"/>
        <end position="65"/>
    </location>
</feature>
<evidence type="ECO:0000313" key="7">
    <source>
        <dbReference type="Proteomes" id="UP000640274"/>
    </source>
</evidence>
<proteinExistence type="predicted"/>
<keyword evidence="2 5" id="KW-0812">Transmembrane</keyword>
<evidence type="ECO:0000313" key="6">
    <source>
        <dbReference type="EMBL" id="MBJ6364079.1"/>
    </source>
</evidence>
<keyword evidence="4 5" id="KW-0472">Membrane</keyword>
<organism evidence="6 7">
    <name type="scientific">Paenibacillus roseus</name>
    <dbReference type="NCBI Taxonomy" id="2798579"/>
    <lineage>
        <taxon>Bacteria</taxon>
        <taxon>Bacillati</taxon>
        <taxon>Bacillota</taxon>
        <taxon>Bacilli</taxon>
        <taxon>Bacillales</taxon>
        <taxon>Paenibacillaceae</taxon>
        <taxon>Paenibacillus</taxon>
    </lineage>
</organism>
<dbReference type="InterPro" id="IPR032808">
    <property type="entry name" value="DoxX"/>
</dbReference>
<feature type="transmembrane region" description="Helical" evidence="5">
    <location>
        <begin position="71"/>
        <end position="89"/>
    </location>
</feature>
<comment type="subcellular location">
    <subcellularLocation>
        <location evidence="1">Membrane</location>
        <topology evidence="1">Multi-pass membrane protein</topology>
    </subcellularLocation>
</comment>
<evidence type="ECO:0000256" key="2">
    <source>
        <dbReference type="ARBA" id="ARBA00022692"/>
    </source>
</evidence>
<evidence type="ECO:0000256" key="5">
    <source>
        <dbReference type="SAM" id="Phobius"/>
    </source>
</evidence>
<accession>A0A934J6B2</accession>
<protein>
    <submittedName>
        <fullName evidence="6">DoxX family protein</fullName>
    </submittedName>
</protein>
<dbReference type="GO" id="GO:0016020">
    <property type="term" value="C:membrane"/>
    <property type="evidence" value="ECO:0007669"/>
    <property type="project" value="UniProtKB-SubCell"/>
</dbReference>
<evidence type="ECO:0000256" key="1">
    <source>
        <dbReference type="ARBA" id="ARBA00004141"/>
    </source>
</evidence>
<reference evidence="6" key="1">
    <citation type="submission" date="2020-12" db="EMBL/GenBank/DDBJ databases">
        <authorList>
            <person name="Huq M.A."/>
        </authorList>
    </citation>
    <scope>NUCLEOTIDE SEQUENCE</scope>
    <source>
        <strain evidence="6">MAHUQ-46</strain>
    </source>
</reference>
<sequence length="120" mass="13224">MTITAAIVQTILLVTFLISGAGKIYGLPSHIHNFERLQLPQWLRVVTGMVQLIGSAGLAVGYFYSHWATMAAIYLTLTMIGAIMAHMRIKDRVKQTAPAIVLLFITVIFSVYTLSDSLNL</sequence>
<keyword evidence="3 5" id="KW-1133">Transmembrane helix</keyword>
<gene>
    <name evidence="6" type="ORF">JFN88_22960</name>
</gene>
<keyword evidence="7" id="KW-1185">Reference proteome</keyword>